<evidence type="ECO:0000313" key="3">
    <source>
        <dbReference type="EMBL" id="KAF3975782.1"/>
    </source>
</evidence>
<dbReference type="InterPro" id="IPR001025">
    <property type="entry name" value="BAH_dom"/>
</dbReference>
<dbReference type="Pfam" id="PF05641">
    <property type="entry name" value="Agenet"/>
    <property type="match status" value="1"/>
</dbReference>
<name>A0A8J4S0V5_9ROSI</name>
<feature type="region of interest" description="Disordered" evidence="1">
    <location>
        <begin position="614"/>
        <end position="642"/>
    </location>
</feature>
<dbReference type="GO" id="GO:0003682">
    <property type="term" value="F:chromatin binding"/>
    <property type="evidence" value="ECO:0007669"/>
    <property type="project" value="InterPro"/>
</dbReference>
<dbReference type="CDD" id="cd20405">
    <property type="entry name" value="Tudor_Agenet_AtDUF_rpt1_3"/>
    <property type="match status" value="1"/>
</dbReference>
<dbReference type="PROSITE" id="PS51038">
    <property type="entry name" value="BAH"/>
    <property type="match status" value="1"/>
</dbReference>
<evidence type="ECO:0000259" key="2">
    <source>
        <dbReference type="PROSITE" id="PS51038"/>
    </source>
</evidence>
<dbReference type="SMART" id="SM00743">
    <property type="entry name" value="Agenet"/>
    <property type="match status" value="2"/>
</dbReference>
<proteinExistence type="predicted"/>
<dbReference type="SMART" id="SM00439">
    <property type="entry name" value="BAH"/>
    <property type="match status" value="1"/>
</dbReference>
<feature type="domain" description="BAH" evidence="2">
    <location>
        <begin position="157"/>
        <end position="280"/>
    </location>
</feature>
<dbReference type="EMBL" id="JRKL02000055">
    <property type="protein sequence ID" value="KAF3975782.1"/>
    <property type="molecule type" value="Genomic_DNA"/>
</dbReference>
<feature type="compositionally biased region" description="Polar residues" evidence="1">
    <location>
        <begin position="340"/>
        <end position="353"/>
    </location>
</feature>
<dbReference type="InterPro" id="IPR008395">
    <property type="entry name" value="Agenet-like_dom"/>
</dbReference>
<dbReference type="AlphaFoldDB" id="A0A8J4S0V5"/>
<dbReference type="Proteomes" id="UP000737018">
    <property type="component" value="Unassembled WGS sequence"/>
</dbReference>
<evidence type="ECO:0000256" key="1">
    <source>
        <dbReference type="SAM" id="MobiDB-lite"/>
    </source>
</evidence>
<protein>
    <recommendedName>
        <fullName evidence="2">BAH domain-containing protein</fullName>
    </recommendedName>
</protein>
<dbReference type="InterPro" id="IPR043151">
    <property type="entry name" value="BAH_sf"/>
</dbReference>
<gene>
    <name evidence="3" type="ORF">CMV_000976</name>
</gene>
<dbReference type="Gene3D" id="2.30.30.490">
    <property type="match status" value="1"/>
</dbReference>
<sequence length="642" mass="73066">MDVNDPSFVSWEEHIISHERGNRVTHFYLKGVSGDVVLAVIGTERSVRHMTYVVSDDFMQFYGFERSVNVCRKWRARREVVEWLESLVSRHRVPYSDISNTPTDSRQALGSLEVSMAGRQTYFPDHMVPRKLKVQNSDIVWSGFAWICAKQLKHYPAFDRNGTTIAVHSFVFIMGEEGQYLGYLEDIYEDKKGLKKVKVRWFLHNKEVEDLIPQLNPHPREVFITPHVQVISAECIDGPATVLTPKHYEKFVSAVAPTSPGIHMCFRQFRNNKIKPFTLPKLHGYSNQAILSSLDCSLVPKQKLKRHKLHVEDEEEFAHDDSVRVGTKRNRSHKEHQGLVTGSSGVRISPPRNQLTKCEPNYPKLKLRFSRKMMGIKIVEPQVQCPVSFKVDEKIELLCQDSGIRGCWFRCKILQASEKRLKVQYNDVQDADECGNLEEWVLASRVAAPDKLGMRCSGRLTIRPRPPKDFTDCTLEVGAAVDAWWSDGWWEGVITGFDISGNDALHVYFPGEDKFLKLKRTNLRTSRDWVGNRWVDIKPKPDIVSYLPENVSPSLKLSMCSTSAEASECGGSALLEPKVFTTPKLEAVEEDKQASPNLAIPNDLLENMKGVNFSKRSCSDDEDEHGDNNNNGDLDSANQRCD</sequence>
<feature type="region of interest" description="Disordered" evidence="1">
    <location>
        <begin position="320"/>
        <end position="353"/>
    </location>
</feature>
<dbReference type="Pfam" id="PF01426">
    <property type="entry name" value="BAH"/>
    <property type="match status" value="1"/>
</dbReference>
<reference evidence="3" key="1">
    <citation type="submission" date="2020-03" db="EMBL/GenBank/DDBJ databases">
        <title>Castanea mollissima Vanexum genome sequencing.</title>
        <authorList>
            <person name="Staton M."/>
        </authorList>
    </citation>
    <scope>NUCLEOTIDE SEQUENCE</scope>
    <source>
        <tissue evidence="3">Leaf</tissue>
    </source>
</reference>
<dbReference type="InterPro" id="IPR014002">
    <property type="entry name" value="Agenet_dom_plant"/>
</dbReference>
<comment type="caution">
    <text evidence="3">The sequence shown here is derived from an EMBL/GenBank/DDBJ whole genome shotgun (WGS) entry which is preliminary data.</text>
</comment>
<dbReference type="OrthoDB" id="1883212at2759"/>
<evidence type="ECO:0000313" key="4">
    <source>
        <dbReference type="Proteomes" id="UP000737018"/>
    </source>
</evidence>
<dbReference type="PANTHER" id="PTHR31917:SF3">
    <property type="entry name" value="BROMO ADJACENT-LIKE DOMAIN PROTEIN"/>
    <property type="match status" value="1"/>
</dbReference>
<dbReference type="PANTHER" id="PTHR31917">
    <property type="entry name" value="AGENET DOMAIN-CONTAINING PROTEIN-RELATED"/>
    <property type="match status" value="1"/>
</dbReference>
<organism evidence="3 4">
    <name type="scientific">Castanea mollissima</name>
    <name type="common">Chinese chestnut</name>
    <dbReference type="NCBI Taxonomy" id="60419"/>
    <lineage>
        <taxon>Eukaryota</taxon>
        <taxon>Viridiplantae</taxon>
        <taxon>Streptophyta</taxon>
        <taxon>Embryophyta</taxon>
        <taxon>Tracheophyta</taxon>
        <taxon>Spermatophyta</taxon>
        <taxon>Magnoliopsida</taxon>
        <taxon>eudicotyledons</taxon>
        <taxon>Gunneridae</taxon>
        <taxon>Pentapetalae</taxon>
        <taxon>rosids</taxon>
        <taxon>fabids</taxon>
        <taxon>Fagales</taxon>
        <taxon>Fagaceae</taxon>
        <taxon>Castanea</taxon>
    </lineage>
</organism>
<keyword evidence="4" id="KW-1185">Reference proteome</keyword>
<accession>A0A8J4S0V5</accession>